<dbReference type="InterPro" id="IPR001841">
    <property type="entry name" value="Znf_RING"/>
</dbReference>
<evidence type="ECO:0000313" key="4">
    <source>
        <dbReference type="EMBL" id="KAJ4455090.1"/>
    </source>
</evidence>
<dbReference type="SMART" id="SM00184">
    <property type="entry name" value="RING"/>
    <property type="match status" value="1"/>
</dbReference>
<feature type="compositionally biased region" description="Polar residues" evidence="2">
    <location>
        <begin position="1217"/>
        <end position="1233"/>
    </location>
</feature>
<gene>
    <name evidence="4" type="ORF">PAPYR_10035</name>
</gene>
<feature type="compositionally biased region" description="Pro residues" evidence="2">
    <location>
        <begin position="9"/>
        <end position="25"/>
    </location>
</feature>
<comment type="caution">
    <text evidence="4">The sequence shown here is derived from an EMBL/GenBank/DDBJ whole genome shotgun (WGS) entry which is preliminary data.</text>
</comment>
<evidence type="ECO:0000259" key="3">
    <source>
        <dbReference type="PROSITE" id="PS50089"/>
    </source>
</evidence>
<feature type="compositionally biased region" description="Low complexity" evidence="2">
    <location>
        <begin position="920"/>
        <end position="943"/>
    </location>
</feature>
<accession>A0ABQ8UCI1</accession>
<evidence type="ECO:0000256" key="2">
    <source>
        <dbReference type="SAM" id="MobiDB-lite"/>
    </source>
</evidence>
<feature type="compositionally biased region" description="Low complexity" evidence="2">
    <location>
        <begin position="1268"/>
        <end position="1283"/>
    </location>
</feature>
<reference evidence="4" key="1">
    <citation type="journal article" date="2022" name="bioRxiv">
        <title>Genomics of Preaxostyla Flagellates Illuminates Evolutionary Transitions and the Path Towards Mitochondrial Loss.</title>
        <authorList>
            <person name="Novak L.V.F."/>
            <person name="Treitli S.C."/>
            <person name="Pyrih J."/>
            <person name="Halakuc P."/>
            <person name="Pipaliya S.V."/>
            <person name="Vacek V."/>
            <person name="Brzon O."/>
            <person name="Soukal P."/>
            <person name="Eme L."/>
            <person name="Dacks J.B."/>
            <person name="Karnkowska A."/>
            <person name="Elias M."/>
            <person name="Hampl V."/>
        </authorList>
    </citation>
    <scope>NUCLEOTIDE SEQUENCE</scope>
    <source>
        <strain evidence="4">RCP-MX</strain>
    </source>
</reference>
<proteinExistence type="predicted"/>
<feature type="compositionally biased region" description="Pro residues" evidence="2">
    <location>
        <begin position="908"/>
        <end position="919"/>
    </location>
</feature>
<keyword evidence="1" id="KW-0863">Zinc-finger</keyword>
<organism evidence="4 5">
    <name type="scientific">Paratrimastix pyriformis</name>
    <dbReference type="NCBI Taxonomy" id="342808"/>
    <lineage>
        <taxon>Eukaryota</taxon>
        <taxon>Metamonada</taxon>
        <taxon>Preaxostyla</taxon>
        <taxon>Paratrimastigidae</taxon>
        <taxon>Paratrimastix</taxon>
    </lineage>
</organism>
<evidence type="ECO:0000313" key="5">
    <source>
        <dbReference type="Proteomes" id="UP001141327"/>
    </source>
</evidence>
<dbReference type="PANTHER" id="PTHR24216:SF65">
    <property type="entry name" value="PAXILLIN-LIKE PROTEIN 1"/>
    <property type="match status" value="1"/>
</dbReference>
<feature type="region of interest" description="Disordered" evidence="2">
    <location>
        <begin position="908"/>
        <end position="948"/>
    </location>
</feature>
<dbReference type="PROSITE" id="PS50089">
    <property type="entry name" value="ZF_RING_2"/>
    <property type="match status" value="1"/>
</dbReference>
<feature type="compositionally biased region" description="Polar residues" evidence="2">
    <location>
        <begin position="1174"/>
        <end position="1188"/>
    </location>
</feature>
<feature type="region of interest" description="Disordered" evidence="2">
    <location>
        <begin position="1"/>
        <end position="25"/>
    </location>
</feature>
<evidence type="ECO:0000256" key="1">
    <source>
        <dbReference type="PROSITE-ProRule" id="PRU00175"/>
    </source>
</evidence>
<dbReference type="PANTHER" id="PTHR24216">
    <property type="entry name" value="PAXILLIN-RELATED"/>
    <property type="match status" value="1"/>
</dbReference>
<sequence>MHNDDVPETGPPSLIPPLQQPPMPDPTLQVMLRDGCSMCATCLLKNSMNGAAPLPPPHTPAPAQNEVVYVFIDESNFSISAVSHAPPGETAKPILYDILLRNYILPKKKVAFPTGSKLFRNIRRPNLRDLGHVCLVHSDPAPPGGFFPGFFPDEFDAKVLSLDQYTRGDHGEVENDTGLGLRIFQRLLTPLPPGVTGVLALVTGDRDFLPVSDCLNGLNLQGRWKIEVYSWAGATATEFNQFPGILFQGKDDYLFLTSREGGEMILHFAPPIHTTCPQCHQPAVLARLACGHTACYECLVDASMRCPDCCPRKLDPPPSKERVYAFIDDSNFWLSACGRAAAQKGWERPVATFSSSSPSDLGIRLSLPGVDEYIHNMPQDGSISERTYEECHIFYSCLSSKEGSRFEKAIPANWEPHRFLREKSEKEVSNSVVRAICERLAQPLPLGVRGVIVLFAGKGDYAPLLKDFREKQDRGRFPNWRIQVICIAEMVSPPSALPPAPPATATVTATVTATDDTNTDTVPSTTQVLDLNDDEAPDAPDEEVSSPIAVDTAMIVASSTHPPISEIEVLDDNGEPEGPLFFSSLFCVSPELAVAVDKAVTRPCNAQDANNAEEDELPSDGSDDGCPLSGMIIFFRERLFYRESKALICGVADALKTTVSGYWPRLGFGIEQRNILFLSHPQRPAFKVVLDDLSGHFIQSGIECTKISLKLSEERFVLFFPQVQPLSALPKKMFGHQVFVTFHLEDPSREVVVSTQLVRPCWTVSNLKERVSLPYIEGGLKVIDWTKEMGKEIFSFSEDNKEARDYLLEQLKYMGQEATPGVLLWGATIKPENEWLTGGPLGTLFTQETIDTSAEVETVLHECGLASEWFGSPRAWMANGVGRNGEAFDIGQKGNALISVRSFAPPTALDPPPAVPTPSPAAMAPSPAAMAPSPAAMAPSPAASTPPPAAMAPSPAAMASLFFPGMGTWIATPNGRCLQIPLIWRGPVDGPPPVPARPCFHRPADLCCWCVEIPLFPDPQYRPPPPGPLPPVPLPPFIPGESSVMPTPSGHCLQIPLFWQWGGPSPPPAMPWYFFNQCWYVVIPLFTEVNWPPMPPELGVPSHSLRDDCTATTSSPPPTQPHPSTSMPADPPRPVVPQTPVQVRTPTPGAPTAVGNSVPVPATGTIAGKPTAKATASSRGQDSSQAQPVRSVLNAKAAAPVSTVSVGTQPGAPTPNGPTLNGMTATTAPNTKRQPGAPTPNGPTLNGMTATTAPNTKREPGAPTPRSPARVPAGKPAAANAAPHSHTGVS</sequence>
<feature type="domain" description="RING-type" evidence="3">
    <location>
        <begin position="276"/>
        <end position="309"/>
    </location>
</feature>
<dbReference type="EMBL" id="JAPMOS010000120">
    <property type="protein sequence ID" value="KAJ4455090.1"/>
    <property type="molecule type" value="Genomic_DNA"/>
</dbReference>
<keyword evidence="5" id="KW-1185">Reference proteome</keyword>
<dbReference type="Proteomes" id="UP001141327">
    <property type="component" value="Unassembled WGS sequence"/>
</dbReference>
<name>A0ABQ8UCI1_9EUKA</name>
<keyword evidence="1" id="KW-0479">Metal-binding</keyword>
<keyword evidence="1" id="KW-0862">Zinc</keyword>
<protein>
    <recommendedName>
        <fullName evidence="3">RING-type domain-containing protein</fullName>
    </recommendedName>
</protein>
<feature type="compositionally biased region" description="Low complexity" evidence="2">
    <location>
        <begin position="1138"/>
        <end position="1147"/>
    </location>
</feature>
<feature type="region of interest" description="Disordered" evidence="2">
    <location>
        <begin position="1101"/>
        <end position="1290"/>
    </location>
</feature>
<feature type="compositionally biased region" description="Polar residues" evidence="2">
    <location>
        <begin position="1242"/>
        <end position="1255"/>
    </location>
</feature>